<dbReference type="STRING" id="479434.Sthe_1449"/>
<dbReference type="SUPFAM" id="SSF46911">
    <property type="entry name" value="Ribosomal protein S18"/>
    <property type="match status" value="1"/>
</dbReference>
<dbReference type="FunCoup" id="D1C3R7">
    <property type="interactions" value="428"/>
</dbReference>
<dbReference type="OrthoDB" id="9812008at2"/>
<proteinExistence type="inferred from homology"/>
<evidence type="ECO:0000313" key="7">
    <source>
        <dbReference type="EMBL" id="ACZ38884.1"/>
    </source>
</evidence>
<dbReference type="InterPro" id="IPR001648">
    <property type="entry name" value="Ribosomal_bS18"/>
</dbReference>
<dbReference type="HOGENOM" id="CLU_148710_0_0_0"/>
<accession>D1C3R7</accession>
<dbReference type="Pfam" id="PF01084">
    <property type="entry name" value="Ribosomal_S18"/>
    <property type="match status" value="1"/>
</dbReference>
<feature type="compositionally biased region" description="Low complexity" evidence="6">
    <location>
        <begin position="8"/>
        <end position="41"/>
    </location>
</feature>
<dbReference type="PANTHER" id="PTHR13479">
    <property type="entry name" value="30S RIBOSOMAL PROTEIN S18"/>
    <property type="match status" value="1"/>
</dbReference>
<gene>
    <name evidence="4" type="primary">rpsR</name>
    <name evidence="7" type="ordered locus">Sthe_1449</name>
</gene>
<evidence type="ECO:0000256" key="6">
    <source>
        <dbReference type="SAM" id="MobiDB-lite"/>
    </source>
</evidence>
<dbReference type="GO" id="GO:0022627">
    <property type="term" value="C:cytosolic small ribosomal subunit"/>
    <property type="evidence" value="ECO:0007669"/>
    <property type="project" value="TreeGrafter"/>
</dbReference>
<organism evidence="7 8">
    <name type="scientific">Sphaerobacter thermophilus (strain ATCC 49802 / DSM 20745 / KCCM 41009 / NCIMB 13125 / S 6022)</name>
    <dbReference type="NCBI Taxonomy" id="479434"/>
    <lineage>
        <taxon>Bacteria</taxon>
        <taxon>Pseudomonadati</taxon>
        <taxon>Thermomicrobiota</taxon>
        <taxon>Thermomicrobia</taxon>
        <taxon>Sphaerobacterales</taxon>
        <taxon>Sphaerobacterineae</taxon>
        <taxon>Sphaerobacteraceae</taxon>
        <taxon>Sphaerobacter</taxon>
    </lineage>
</organism>
<name>D1C3R7_SPHTD</name>
<dbReference type="AlphaFoldDB" id="D1C3R7"/>
<evidence type="ECO:0000256" key="2">
    <source>
        <dbReference type="ARBA" id="ARBA00022980"/>
    </source>
</evidence>
<dbReference type="InParanoid" id="D1C3R7"/>
<dbReference type="HAMAP" id="MF_00270">
    <property type="entry name" value="Ribosomal_bS18"/>
    <property type="match status" value="1"/>
</dbReference>
<reference evidence="8" key="1">
    <citation type="submission" date="2009-11" db="EMBL/GenBank/DDBJ databases">
        <title>The complete chromosome 1 of Sphaerobacter thermophilus DSM 20745.</title>
        <authorList>
            <person name="Lucas S."/>
            <person name="Copeland A."/>
            <person name="Lapidus A."/>
            <person name="Glavina del Rio T."/>
            <person name="Dalin E."/>
            <person name="Tice H."/>
            <person name="Bruce D."/>
            <person name="Goodwin L."/>
            <person name="Pitluck S."/>
            <person name="Kyrpides N."/>
            <person name="Mavromatis K."/>
            <person name="Ivanova N."/>
            <person name="Mikhailova N."/>
            <person name="LaButti K.M."/>
            <person name="Clum A."/>
            <person name="Sun H.I."/>
            <person name="Brettin T."/>
            <person name="Detter J.C."/>
            <person name="Han C."/>
            <person name="Larimer F."/>
            <person name="Land M."/>
            <person name="Hauser L."/>
            <person name="Markowitz V."/>
            <person name="Cheng J.F."/>
            <person name="Hugenholtz P."/>
            <person name="Woyke T."/>
            <person name="Wu D."/>
            <person name="Steenblock K."/>
            <person name="Schneider S."/>
            <person name="Pukall R."/>
            <person name="Goeker M."/>
            <person name="Klenk H.P."/>
            <person name="Eisen J.A."/>
        </authorList>
    </citation>
    <scope>NUCLEOTIDE SEQUENCE [LARGE SCALE GENOMIC DNA]</scope>
    <source>
        <strain evidence="8">ATCC 49802 / DSM 20745 / S 6022</strain>
    </source>
</reference>
<dbReference type="NCBIfam" id="TIGR00165">
    <property type="entry name" value="S18"/>
    <property type="match status" value="1"/>
</dbReference>
<evidence type="ECO:0000256" key="3">
    <source>
        <dbReference type="ARBA" id="ARBA00023274"/>
    </source>
</evidence>
<dbReference type="GO" id="GO:0006412">
    <property type="term" value="P:translation"/>
    <property type="evidence" value="ECO:0007669"/>
    <property type="project" value="UniProtKB-UniRule"/>
</dbReference>
<evidence type="ECO:0000256" key="4">
    <source>
        <dbReference type="HAMAP-Rule" id="MF_00270"/>
    </source>
</evidence>
<reference evidence="7 8" key="2">
    <citation type="journal article" date="2010" name="Stand. Genomic Sci.">
        <title>Complete genome sequence of Desulfohalobium retbaense type strain (HR(100)).</title>
        <authorList>
            <person name="Spring S."/>
            <person name="Nolan M."/>
            <person name="Lapidus A."/>
            <person name="Glavina Del Rio T."/>
            <person name="Copeland A."/>
            <person name="Tice H."/>
            <person name="Cheng J.F."/>
            <person name="Lucas S."/>
            <person name="Land M."/>
            <person name="Chen F."/>
            <person name="Bruce D."/>
            <person name="Goodwin L."/>
            <person name="Pitluck S."/>
            <person name="Ivanova N."/>
            <person name="Mavromatis K."/>
            <person name="Mikhailova N."/>
            <person name="Pati A."/>
            <person name="Chen A."/>
            <person name="Palaniappan K."/>
            <person name="Hauser L."/>
            <person name="Chang Y.J."/>
            <person name="Jeffries C.D."/>
            <person name="Munk C."/>
            <person name="Kiss H."/>
            <person name="Chain P."/>
            <person name="Han C."/>
            <person name="Brettin T."/>
            <person name="Detter J.C."/>
            <person name="Schuler E."/>
            <person name="Goker M."/>
            <person name="Rohde M."/>
            <person name="Bristow J."/>
            <person name="Eisen J.A."/>
            <person name="Markowitz V."/>
            <person name="Hugenholtz P."/>
            <person name="Kyrpides N.C."/>
            <person name="Klenk H.P."/>
        </authorList>
    </citation>
    <scope>NUCLEOTIDE SEQUENCE [LARGE SCALE GENOMIC DNA]</scope>
    <source>
        <strain evidence="8">ATCC 49802 / DSM 20745 / S 6022</strain>
    </source>
</reference>
<keyword evidence="2 4" id="KW-0689">Ribosomal protein</keyword>
<protein>
    <recommendedName>
        <fullName evidence="4">Small ribosomal subunit protein bS18</fullName>
    </recommendedName>
</protein>
<dbReference type="KEGG" id="sti:Sthe_1449"/>
<evidence type="ECO:0000313" key="8">
    <source>
        <dbReference type="Proteomes" id="UP000002027"/>
    </source>
</evidence>
<comment type="function">
    <text evidence="4">Binds as a heterodimer with protein bS6 to the central domain of the 16S rRNA, where it helps stabilize the platform of the 30S subunit.</text>
</comment>
<comment type="similarity">
    <text evidence="1 4 5">Belongs to the bacterial ribosomal protein bS18 family.</text>
</comment>
<dbReference type="PANTHER" id="PTHR13479:SF40">
    <property type="entry name" value="SMALL RIBOSOMAL SUBUNIT PROTEIN BS18M"/>
    <property type="match status" value="1"/>
</dbReference>
<keyword evidence="4" id="KW-0694">RNA-binding</keyword>
<evidence type="ECO:0000256" key="5">
    <source>
        <dbReference type="RuleBase" id="RU003910"/>
    </source>
</evidence>
<dbReference type="GO" id="GO:0070181">
    <property type="term" value="F:small ribosomal subunit rRNA binding"/>
    <property type="evidence" value="ECO:0007669"/>
    <property type="project" value="TreeGrafter"/>
</dbReference>
<dbReference type="Proteomes" id="UP000002027">
    <property type="component" value="Chromosome 1"/>
</dbReference>
<dbReference type="PRINTS" id="PR00974">
    <property type="entry name" value="RIBOSOMALS18"/>
</dbReference>
<keyword evidence="3 4" id="KW-0687">Ribonucleoprotein</keyword>
<keyword evidence="4" id="KW-0699">rRNA-binding</keyword>
<keyword evidence="8" id="KW-1185">Reference proteome</keyword>
<dbReference type="GO" id="GO:0003735">
    <property type="term" value="F:structural constituent of ribosome"/>
    <property type="evidence" value="ECO:0007669"/>
    <property type="project" value="InterPro"/>
</dbReference>
<feature type="region of interest" description="Disordered" evidence="6">
    <location>
        <begin position="1"/>
        <end position="59"/>
    </location>
</feature>
<evidence type="ECO:0000256" key="1">
    <source>
        <dbReference type="ARBA" id="ARBA00005589"/>
    </source>
</evidence>
<dbReference type="EMBL" id="CP001823">
    <property type="protein sequence ID" value="ACZ38884.1"/>
    <property type="molecule type" value="Genomic_DNA"/>
</dbReference>
<dbReference type="InterPro" id="IPR036870">
    <property type="entry name" value="Ribosomal_bS18_sf"/>
</dbReference>
<dbReference type="Gene3D" id="4.10.640.10">
    <property type="entry name" value="Ribosomal protein S18"/>
    <property type="match status" value="1"/>
</dbReference>
<dbReference type="eggNOG" id="COG0238">
    <property type="taxonomic scope" value="Bacteria"/>
</dbReference>
<sequence>MAEEQQEQQEQQTAQQTEEQPSVQAAAQQTEEQAGGQTAARQEARTETARRRRFGGGGRYYPRRKVCGFCMDGIGEVDYKDIGRLRRYISERGKIEPRRQTGTCAKHQRSLAVAIKRARHVALLPFTQ</sequence>
<comment type="subunit">
    <text evidence="4">Part of the 30S ribosomal subunit. Forms a tight heterodimer with protein bS6.</text>
</comment>